<evidence type="ECO:0000256" key="1">
    <source>
        <dbReference type="SAM" id="MobiDB-lite"/>
    </source>
</evidence>
<sequence>MEKEILKELKEMKEEIRAGRMEMVEHIRKLEETWMEREKRMEEKIGEIKTRLAKIEMKKKEEQETREEGEEEENNAWKEITKMRNEMNRKEKRERKSNIVIRGVQYNENENKEEKMRIFMEKEFEIGKEIEIIETVKAGRGDIAIIKMTSWEAKKK</sequence>
<dbReference type="AlphaFoldDB" id="A0AA39KYD1"/>
<reference evidence="2" key="2">
    <citation type="submission" date="2023-03" db="EMBL/GenBank/DDBJ databases">
        <authorList>
            <person name="Inwood S.N."/>
            <person name="Skelly J.G."/>
            <person name="Guhlin J."/>
            <person name="Harrop T.W.R."/>
            <person name="Goldson S.G."/>
            <person name="Dearden P.K."/>
        </authorList>
    </citation>
    <scope>NUCLEOTIDE SEQUENCE</scope>
    <source>
        <strain evidence="2">Lincoln</strain>
        <tissue evidence="2">Whole body</tissue>
    </source>
</reference>
<gene>
    <name evidence="2" type="ORF">PV327_007354</name>
</gene>
<proteinExistence type="predicted"/>
<feature type="region of interest" description="Disordered" evidence="1">
    <location>
        <begin position="58"/>
        <end position="94"/>
    </location>
</feature>
<evidence type="ECO:0000313" key="3">
    <source>
        <dbReference type="Proteomes" id="UP001168972"/>
    </source>
</evidence>
<feature type="compositionally biased region" description="Acidic residues" evidence="1">
    <location>
        <begin position="64"/>
        <end position="74"/>
    </location>
</feature>
<name>A0AA39KYD1_MICHY</name>
<protein>
    <submittedName>
        <fullName evidence="2">Uncharacterized protein</fullName>
    </submittedName>
</protein>
<reference evidence="2" key="1">
    <citation type="journal article" date="2023" name="bioRxiv">
        <title>Scaffold-level genome assemblies of two parasitoid biocontrol wasps reveal the parthenogenesis mechanism and an associated novel virus.</title>
        <authorList>
            <person name="Inwood S."/>
            <person name="Skelly J."/>
            <person name="Guhlin J."/>
            <person name="Harrop T."/>
            <person name="Goldson S."/>
            <person name="Dearden P."/>
        </authorList>
    </citation>
    <scope>NUCLEOTIDE SEQUENCE</scope>
    <source>
        <strain evidence="2">Lincoln</strain>
        <tissue evidence="2">Whole body</tissue>
    </source>
</reference>
<comment type="caution">
    <text evidence="2">The sequence shown here is derived from an EMBL/GenBank/DDBJ whole genome shotgun (WGS) entry which is preliminary data.</text>
</comment>
<keyword evidence="3" id="KW-1185">Reference proteome</keyword>
<organism evidence="2 3">
    <name type="scientific">Microctonus hyperodae</name>
    <name type="common">Parasitoid wasp</name>
    <dbReference type="NCBI Taxonomy" id="165561"/>
    <lineage>
        <taxon>Eukaryota</taxon>
        <taxon>Metazoa</taxon>
        <taxon>Ecdysozoa</taxon>
        <taxon>Arthropoda</taxon>
        <taxon>Hexapoda</taxon>
        <taxon>Insecta</taxon>
        <taxon>Pterygota</taxon>
        <taxon>Neoptera</taxon>
        <taxon>Endopterygota</taxon>
        <taxon>Hymenoptera</taxon>
        <taxon>Apocrita</taxon>
        <taxon>Ichneumonoidea</taxon>
        <taxon>Braconidae</taxon>
        <taxon>Euphorinae</taxon>
        <taxon>Microctonus</taxon>
    </lineage>
</organism>
<dbReference type="Proteomes" id="UP001168972">
    <property type="component" value="Unassembled WGS sequence"/>
</dbReference>
<accession>A0AA39KYD1</accession>
<feature type="compositionally biased region" description="Basic and acidic residues" evidence="1">
    <location>
        <begin position="75"/>
        <end position="94"/>
    </location>
</feature>
<dbReference type="EMBL" id="JAQQBR010000004">
    <property type="protein sequence ID" value="KAK0178463.1"/>
    <property type="molecule type" value="Genomic_DNA"/>
</dbReference>
<evidence type="ECO:0000313" key="2">
    <source>
        <dbReference type="EMBL" id="KAK0178463.1"/>
    </source>
</evidence>